<dbReference type="Proteomes" id="UP001218218">
    <property type="component" value="Unassembled WGS sequence"/>
</dbReference>
<comment type="caution">
    <text evidence="1">The sequence shown here is derived from an EMBL/GenBank/DDBJ whole genome shotgun (WGS) entry which is preliminary data.</text>
</comment>
<keyword evidence="2" id="KW-1185">Reference proteome</keyword>
<gene>
    <name evidence="1" type="ORF">DFH08DRAFT_872905</name>
</gene>
<sequence length="78" mass="9278">MCKWRQVRHHYTAEGCGHIWEIPNEEIKCASIQCIFSDYHPRTCVGQRCRQSCWQYHQFPEQHTRTIAAKCPNCARRG</sequence>
<dbReference type="AlphaFoldDB" id="A0AAD6ZXE9"/>
<dbReference type="EMBL" id="JARIHO010000023">
    <property type="protein sequence ID" value="KAJ7343513.1"/>
    <property type="molecule type" value="Genomic_DNA"/>
</dbReference>
<proteinExistence type="predicted"/>
<evidence type="ECO:0000313" key="1">
    <source>
        <dbReference type="EMBL" id="KAJ7343513.1"/>
    </source>
</evidence>
<organism evidence="1 2">
    <name type="scientific">Mycena albidolilacea</name>
    <dbReference type="NCBI Taxonomy" id="1033008"/>
    <lineage>
        <taxon>Eukaryota</taxon>
        <taxon>Fungi</taxon>
        <taxon>Dikarya</taxon>
        <taxon>Basidiomycota</taxon>
        <taxon>Agaricomycotina</taxon>
        <taxon>Agaricomycetes</taxon>
        <taxon>Agaricomycetidae</taxon>
        <taxon>Agaricales</taxon>
        <taxon>Marasmiineae</taxon>
        <taxon>Mycenaceae</taxon>
        <taxon>Mycena</taxon>
    </lineage>
</organism>
<accession>A0AAD6ZXE9</accession>
<reference evidence="1" key="1">
    <citation type="submission" date="2023-03" db="EMBL/GenBank/DDBJ databases">
        <title>Massive genome expansion in bonnet fungi (Mycena s.s.) driven by repeated elements and novel gene families across ecological guilds.</title>
        <authorList>
            <consortium name="Lawrence Berkeley National Laboratory"/>
            <person name="Harder C.B."/>
            <person name="Miyauchi S."/>
            <person name="Viragh M."/>
            <person name="Kuo A."/>
            <person name="Thoen E."/>
            <person name="Andreopoulos B."/>
            <person name="Lu D."/>
            <person name="Skrede I."/>
            <person name="Drula E."/>
            <person name="Henrissat B."/>
            <person name="Morin E."/>
            <person name="Kohler A."/>
            <person name="Barry K."/>
            <person name="LaButti K."/>
            <person name="Morin E."/>
            <person name="Salamov A."/>
            <person name="Lipzen A."/>
            <person name="Mereny Z."/>
            <person name="Hegedus B."/>
            <person name="Baldrian P."/>
            <person name="Stursova M."/>
            <person name="Weitz H."/>
            <person name="Taylor A."/>
            <person name="Grigoriev I.V."/>
            <person name="Nagy L.G."/>
            <person name="Martin F."/>
            <person name="Kauserud H."/>
        </authorList>
    </citation>
    <scope>NUCLEOTIDE SEQUENCE</scope>
    <source>
        <strain evidence="1">CBHHK002</strain>
    </source>
</reference>
<name>A0AAD6ZXE9_9AGAR</name>
<evidence type="ECO:0000313" key="2">
    <source>
        <dbReference type="Proteomes" id="UP001218218"/>
    </source>
</evidence>
<protein>
    <submittedName>
        <fullName evidence="1">Uncharacterized protein</fullName>
    </submittedName>
</protein>